<keyword evidence="4" id="KW-1185">Reference proteome</keyword>
<dbReference type="PROSITE" id="PS00166">
    <property type="entry name" value="ENOYL_COA_HYDRATASE"/>
    <property type="match status" value="1"/>
</dbReference>
<dbReference type="AlphaFoldDB" id="A0A937A0R7"/>
<dbReference type="GO" id="GO:0003824">
    <property type="term" value="F:catalytic activity"/>
    <property type="evidence" value="ECO:0007669"/>
    <property type="project" value="InterPro"/>
</dbReference>
<dbReference type="Proteomes" id="UP000651057">
    <property type="component" value="Unassembled WGS sequence"/>
</dbReference>
<dbReference type="EMBL" id="JAERQJ010000008">
    <property type="protein sequence ID" value="MBL0685463.1"/>
    <property type="molecule type" value="Genomic_DNA"/>
</dbReference>
<protein>
    <submittedName>
        <fullName evidence="3">Enoyl-CoA hydratase/isomerase family protein</fullName>
    </submittedName>
</protein>
<dbReference type="CDD" id="cd06558">
    <property type="entry name" value="crotonase-like"/>
    <property type="match status" value="1"/>
</dbReference>
<dbReference type="RefSeq" id="WP_201923620.1">
    <property type="nucleotide sequence ID" value="NZ_BAABAX010000002.1"/>
</dbReference>
<dbReference type="SUPFAM" id="SSF52096">
    <property type="entry name" value="ClpP/crotonase"/>
    <property type="match status" value="1"/>
</dbReference>
<gene>
    <name evidence="3" type="ORF">JJQ60_18155</name>
</gene>
<name>A0A937A0R7_9FLAO</name>
<organism evidence="3 4">
    <name type="scientific">Aquimarina mytili</name>
    <dbReference type="NCBI Taxonomy" id="874423"/>
    <lineage>
        <taxon>Bacteria</taxon>
        <taxon>Pseudomonadati</taxon>
        <taxon>Bacteroidota</taxon>
        <taxon>Flavobacteriia</taxon>
        <taxon>Flavobacteriales</taxon>
        <taxon>Flavobacteriaceae</taxon>
        <taxon>Aquimarina</taxon>
    </lineage>
</organism>
<evidence type="ECO:0000256" key="2">
    <source>
        <dbReference type="RuleBase" id="RU003707"/>
    </source>
</evidence>
<evidence type="ECO:0000313" key="4">
    <source>
        <dbReference type="Proteomes" id="UP000651057"/>
    </source>
</evidence>
<dbReference type="InterPro" id="IPR001753">
    <property type="entry name" value="Enoyl-CoA_hydra/iso"/>
</dbReference>
<evidence type="ECO:0000256" key="1">
    <source>
        <dbReference type="ARBA" id="ARBA00005254"/>
    </source>
</evidence>
<dbReference type="InterPro" id="IPR051683">
    <property type="entry name" value="Enoyl-CoA_Hydratase/Isomerase"/>
</dbReference>
<comment type="caution">
    <text evidence="3">The sequence shown here is derived from an EMBL/GenBank/DDBJ whole genome shotgun (WGS) entry which is preliminary data.</text>
</comment>
<evidence type="ECO:0000313" key="3">
    <source>
        <dbReference type="EMBL" id="MBL0685463.1"/>
    </source>
</evidence>
<dbReference type="PANTHER" id="PTHR42964">
    <property type="entry name" value="ENOYL-COA HYDRATASE"/>
    <property type="match status" value="1"/>
</dbReference>
<dbReference type="Gene3D" id="3.90.226.10">
    <property type="entry name" value="2-enoyl-CoA Hydratase, Chain A, domain 1"/>
    <property type="match status" value="1"/>
</dbReference>
<comment type="similarity">
    <text evidence="1 2">Belongs to the enoyl-CoA hydratase/isomerase family.</text>
</comment>
<accession>A0A937A0R7</accession>
<dbReference type="InterPro" id="IPR029045">
    <property type="entry name" value="ClpP/crotonase-like_dom_sf"/>
</dbReference>
<reference evidence="3" key="1">
    <citation type="submission" date="2021-01" db="EMBL/GenBank/DDBJ databases">
        <authorList>
            <person name="Zhong Y.L."/>
        </authorList>
    </citation>
    <scope>NUCLEOTIDE SEQUENCE</scope>
    <source>
        <strain evidence="3">KCTC 23302</strain>
    </source>
</reference>
<proteinExistence type="inferred from homology"/>
<sequence length="255" mass="27811">MMTTRSNGSLYTHIENNIATIEFGHPASNSFPSELLARLAKAFDQLSKNNDAHVIILKSEGERAFCAGASFDELVAITNLEEGTYFFSGFANVINAMRNCKKPIIGRIQGKTVGGGVGLASACDYCLATEAASIKLSELTIGIGPFVIEPAVSRKIGLAAFGTLAWDASQWKNAYWAKEKGLFSRVFDTIAELDKETQLFAEKLASYNPAALQQMKKATWQGTDHWDKVLIERAAISGELVLSDFTKEALAKFKK</sequence>
<dbReference type="PANTHER" id="PTHR42964:SF1">
    <property type="entry name" value="POLYKETIDE BIOSYNTHESIS ENOYL-COA HYDRATASE PKSH-RELATED"/>
    <property type="match status" value="1"/>
</dbReference>
<dbReference type="Pfam" id="PF00378">
    <property type="entry name" value="ECH_1"/>
    <property type="match status" value="1"/>
</dbReference>
<dbReference type="InterPro" id="IPR018376">
    <property type="entry name" value="Enoyl-CoA_hyd/isom_CS"/>
</dbReference>